<dbReference type="KEGG" id="sku:Sulku_0525"/>
<evidence type="ECO:0000259" key="9">
    <source>
        <dbReference type="PROSITE" id="PS51755"/>
    </source>
</evidence>
<feature type="modified residue" description="4-aspartylphosphate" evidence="6">
    <location>
        <position position="60"/>
    </location>
</feature>
<feature type="domain" description="Response regulatory" evidence="8">
    <location>
        <begin position="11"/>
        <end position="125"/>
    </location>
</feature>
<dbReference type="Pfam" id="PF00486">
    <property type="entry name" value="Trans_reg_C"/>
    <property type="match status" value="1"/>
</dbReference>
<feature type="domain" description="OmpR/PhoB-type" evidence="9">
    <location>
        <begin position="134"/>
        <end position="229"/>
    </location>
</feature>
<dbReference type="CDD" id="cd00383">
    <property type="entry name" value="trans_reg_C"/>
    <property type="match status" value="1"/>
</dbReference>
<dbReference type="GO" id="GO:0006355">
    <property type="term" value="P:regulation of DNA-templated transcription"/>
    <property type="evidence" value="ECO:0007669"/>
    <property type="project" value="InterPro"/>
</dbReference>
<proteinExistence type="predicted"/>
<keyword evidence="4 7" id="KW-0238">DNA-binding</keyword>
<dbReference type="GO" id="GO:0000156">
    <property type="term" value="F:phosphorelay response regulator activity"/>
    <property type="evidence" value="ECO:0007669"/>
    <property type="project" value="TreeGrafter"/>
</dbReference>
<dbReference type="GO" id="GO:0005829">
    <property type="term" value="C:cytosol"/>
    <property type="evidence" value="ECO:0007669"/>
    <property type="project" value="TreeGrafter"/>
</dbReference>
<dbReference type="SMART" id="SM00862">
    <property type="entry name" value="Trans_reg_C"/>
    <property type="match status" value="1"/>
</dbReference>
<dbReference type="PROSITE" id="PS50110">
    <property type="entry name" value="RESPONSE_REGULATORY"/>
    <property type="match status" value="1"/>
</dbReference>
<evidence type="ECO:0000256" key="7">
    <source>
        <dbReference type="PROSITE-ProRule" id="PRU01091"/>
    </source>
</evidence>
<keyword evidence="11" id="KW-1185">Reference proteome</keyword>
<dbReference type="InterPro" id="IPR039420">
    <property type="entry name" value="WalR-like"/>
</dbReference>
<dbReference type="Gene3D" id="1.10.10.10">
    <property type="entry name" value="Winged helix-like DNA-binding domain superfamily/Winged helix DNA-binding domain"/>
    <property type="match status" value="1"/>
</dbReference>
<evidence type="ECO:0000256" key="1">
    <source>
        <dbReference type="ARBA" id="ARBA00022553"/>
    </source>
</evidence>
<dbReference type="InterPro" id="IPR011006">
    <property type="entry name" value="CheY-like_superfamily"/>
</dbReference>
<dbReference type="PANTHER" id="PTHR48111:SF21">
    <property type="entry name" value="DNA-BINDING DUAL MASTER TRANSCRIPTIONAL REGULATOR RPAA"/>
    <property type="match status" value="1"/>
</dbReference>
<dbReference type="InterPro" id="IPR001789">
    <property type="entry name" value="Sig_transdc_resp-reg_receiver"/>
</dbReference>
<dbReference type="GO" id="GO:0000976">
    <property type="term" value="F:transcription cis-regulatory region binding"/>
    <property type="evidence" value="ECO:0007669"/>
    <property type="project" value="TreeGrafter"/>
</dbReference>
<evidence type="ECO:0000256" key="6">
    <source>
        <dbReference type="PROSITE-ProRule" id="PRU00169"/>
    </source>
</evidence>
<keyword evidence="3" id="KW-0805">Transcription regulation</keyword>
<accession>E4U027</accession>
<dbReference type="InterPro" id="IPR001867">
    <property type="entry name" value="OmpR/PhoB-type_DNA-bd"/>
</dbReference>
<gene>
    <name evidence="10" type="ordered locus">Sulku_0525</name>
</gene>
<sequence>MPKPISSTALRILLLEDDFTLSSIIEEYLSDQGYSVTCAYNGESALDFGYEIAFDLFLFDVKVPLLNGFDVLRELRDKERKAPAIFITSLNTIDDLSNAYDAGCDDYLKKPFELKELELRIRALIKRSSILGEDTPIAISETIVFDPKLGRLTNDEDEITLPRKEAKILKILLCHPGSIVSSKVLIESAWDFDEDGSEESLRTHIKNLRKHLGKERIINIRGQGYQIALA</sequence>
<protein>
    <submittedName>
        <fullName evidence="10">Two component transcriptional regulator, winged helix family</fullName>
    </submittedName>
</protein>
<evidence type="ECO:0000259" key="8">
    <source>
        <dbReference type="PROSITE" id="PS50110"/>
    </source>
</evidence>
<name>E4U027_SULKY</name>
<dbReference type="InterPro" id="IPR016032">
    <property type="entry name" value="Sig_transdc_resp-reg_C-effctor"/>
</dbReference>
<dbReference type="SUPFAM" id="SSF52172">
    <property type="entry name" value="CheY-like"/>
    <property type="match status" value="1"/>
</dbReference>
<dbReference type="InterPro" id="IPR036388">
    <property type="entry name" value="WH-like_DNA-bd_sf"/>
</dbReference>
<evidence type="ECO:0000313" key="11">
    <source>
        <dbReference type="Proteomes" id="UP000008721"/>
    </source>
</evidence>
<dbReference type="PROSITE" id="PS51755">
    <property type="entry name" value="OMPR_PHOB"/>
    <property type="match status" value="1"/>
</dbReference>
<evidence type="ECO:0000256" key="5">
    <source>
        <dbReference type="ARBA" id="ARBA00023163"/>
    </source>
</evidence>
<dbReference type="SUPFAM" id="SSF46894">
    <property type="entry name" value="C-terminal effector domain of the bipartite response regulators"/>
    <property type="match status" value="1"/>
</dbReference>
<dbReference type="HOGENOM" id="CLU_000445_30_3_7"/>
<dbReference type="Proteomes" id="UP000008721">
    <property type="component" value="Chromosome"/>
</dbReference>
<dbReference type="EMBL" id="CP002355">
    <property type="protein sequence ID" value="ADR33192.1"/>
    <property type="molecule type" value="Genomic_DNA"/>
</dbReference>
<evidence type="ECO:0000256" key="3">
    <source>
        <dbReference type="ARBA" id="ARBA00023015"/>
    </source>
</evidence>
<keyword evidence="2" id="KW-0902">Two-component regulatory system</keyword>
<evidence type="ECO:0000256" key="4">
    <source>
        <dbReference type="ARBA" id="ARBA00023125"/>
    </source>
</evidence>
<dbReference type="SMART" id="SM00448">
    <property type="entry name" value="REC"/>
    <property type="match status" value="1"/>
</dbReference>
<dbReference type="Pfam" id="PF00072">
    <property type="entry name" value="Response_reg"/>
    <property type="match status" value="1"/>
</dbReference>
<evidence type="ECO:0000256" key="2">
    <source>
        <dbReference type="ARBA" id="ARBA00023012"/>
    </source>
</evidence>
<keyword evidence="5" id="KW-0804">Transcription</keyword>
<dbReference type="STRING" id="709032.Sulku_0525"/>
<dbReference type="eggNOG" id="COG0745">
    <property type="taxonomic scope" value="Bacteria"/>
</dbReference>
<feature type="DNA-binding region" description="OmpR/PhoB-type" evidence="7">
    <location>
        <begin position="134"/>
        <end position="229"/>
    </location>
</feature>
<dbReference type="OrthoDB" id="9802426at2"/>
<evidence type="ECO:0000313" key="10">
    <source>
        <dbReference type="EMBL" id="ADR33192.1"/>
    </source>
</evidence>
<reference evidence="10 11" key="1">
    <citation type="journal article" date="2012" name="Stand. Genomic Sci.">
        <title>Complete genome sequence of the sulfur compounds oxidizing chemolithoautotroph Sulfuricurvum kujiense type strain (YK-1(T)).</title>
        <authorList>
            <person name="Han C."/>
            <person name="Kotsyurbenko O."/>
            <person name="Chertkov O."/>
            <person name="Held B."/>
            <person name="Lapidus A."/>
            <person name="Nolan M."/>
            <person name="Lucas S."/>
            <person name="Hammon N."/>
            <person name="Deshpande S."/>
            <person name="Cheng J.F."/>
            <person name="Tapia R."/>
            <person name="Goodwin L.A."/>
            <person name="Pitluck S."/>
            <person name="Liolios K."/>
            <person name="Pagani I."/>
            <person name="Ivanova N."/>
            <person name="Mavromatis K."/>
            <person name="Mikhailova N."/>
            <person name="Pati A."/>
            <person name="Chen A."/>
            <person name="Palaniappan K."/>
            <person name="Land M."/>
            <person name="Hauser L."/>
            <person name="Chang Y.J."/>
            <person name="Jeffries C.D."/>
            <person name="Brambilla E.M."/>
            <person name="Rohde M."/>
            <person name="Spring S."/>
            <person name="Sikorski J."/>
            <person name="Goker M."/>
            <person name="Woyke T."/>
            <person name="Bristow J."/>
            <person name="Eisen J.A."/>
            <person name="Markowitz V."/>
            <person name="Hugenholtz P."/>
            <person name="Kyrpides N.C."/>
            <person name="Klenk H.P."/>
            <person name="Detter J.C."/>
        </authorList>
    </citation>
    <scope>NUCLEOTIDE SEQUENCE [LARGE SCALE GENOMIC DNA]</scope>
    <source>
        <strain evidence="11">ATCC BAA-921 / DSM 16994 / JCM 11577 / YK-1</strain>
    </source>
</reference>
<dbReference type="RefSeq" id="WP_013459389.1">
    <property type="nucleotide sequence ID" value="NC_014762.1"/>
</dbReference>
<keyword evidence="1 6" id="KW-0597">Phosphoprotein</keyword>
<dbReference type="PANTHER" id="PTHR48111">
    <property type="entry name" value="REGULATOR OF RPOS"/>
    <property type="match status" value="1"/>
</dbReference>
<dbReference type="AlphaFoldDB" id="E4U027"/>
<dbReference type="Gene3D" id="3.40.50.2300">
    <property type="match status" value="1"/>
</dbReference>
<dbReference type="GO" id="GO:0032993">
    <property type="term" value="C:protein-DNA complex"/>
    <property type="evidence" value="ECO:0007669"/>
    <property type="project" value="TreeGrafter"/>
</dbReference>
<organism evidence="10 11">
    <name type="scientific">Sulfuricurvum kujiense (strain ATCC BAA-921 / DSM 16994 / JCM 11577 / YK-1)</name>
    <dbReference type="NCBI Taxonomy" id="709032"/>
    <lineage>
        <taxon>Bacteria</taxon>
        <taxon>Pseudomonadati</taxon>
        <taxon>Campylobacterota</taxon>
        <taxon>Epsilonproteobacteria</taxon>
        <taxon>Campylobacterales</taxon>
        <taxon>Sulfurimonadaceae</taxon>
        <taxon>Sulfuricurvum</taxon>
    </lineage>
</organism>